<sequence>MSVAHAVLAVVSALWVGFSGVSLARRAEFVTQPLVEYGVPRTWWTPLALAKLAGAAGLLVGLAVPAIGVAAAVGLILYFLGAVATCVRARSYGTVPFPLLYLAPVAVTLGLGLAA</sequence>
<evidence type="ECO:0000256" key="2">
    <source>
        <dbReference type="ARBA" id="ARBA00022692"/>
    </source>
</evidence>
<dbReference type="EMBL" id="BAABIS010000001">
    <property type="protein sequence ID" value="GAA4845529.1"/>
    <property type="molecule type" value="Genomic_DNA"/>
</dbReference>
<dbReference type="InterPro" id="IPR032808">
    <property type="entry name" value="DoxX"/>
</dbReference>
<keyword evidence="7" id="KW-1185">Reference proteome</keyword>
<feature type="transmembrane region" description="Helical" evidence="5">
    <location>
        <begin position="92"/>
        <end position="114"/>
    </location>
</feature>
<dbReference type="RefSeq" id="WP_345696660.1">
    <property type="nucleotide sequence ID" value="NZ_BAABIS010000001.1"/>
</dbReference>
<gene>
    <name evidence="6" type="ORF">GCM10023235_22570</name>
</gene>
<feature type="transmembrane region" description="Helical" evidence="5">
    <location>
        <begin position="48"/>
        <end position="80"/>
    </location>
</feature>
<keyword evidence="2 5" id="KW-0812">Transmembrane</keyword>
<name>A0ABP9DLF0_9ACTN</name>
<evidence type="ECO:0000256" key="3">
    <source>
        <dbReference type="ARBA" id="ARBA00022989"/>
    </source>
</evidence>
<proteinExistence type="predicted"/>
<evidence type="ECO:0000313" key="7">
    <source>
        <dbReference type="Proteomes" id="UP001501752"/>
    </source>
</evidence>
<keyword evidence="4 5" id="KW-0472">Membrane</keyword>
<protein>
    <submittedName>
        <fullName evidence="6">DoxX family protein</fullName>
    </submittedName>
</protein>
<accession>A0ABP9DLF0</accession>
<evidence type="ECO:0000256" key="4">
    <source>
        <dbReference type="ARBA" id="ARBA00023136"/>
    </source>
</evidence>
<keyword evidence="3 5" id="KW-1133">Transmembrane helix</keyword>
<organism evidence="6 7">
    <name type="scientific">Kitasatospora terrestris</name>
    <dbReference type="NCBI Taxonomy" id="258051"/>
    <lineage>
        <taxon>Bacteria</taxon>
        <taxon>Bacillati</taxon>
        <taxon>Actinomycetota</taxon>
        <taxon>Actinomycetes</taxon>
        <taxon>Kitasatosporales</taxon>
        <taxon>Streptomycetaceae</taxon>
        <taxon>Kitasatospora</taxon>
    </lineage>
</organism>
<evidence type="ECO:0000256" key="5">
    <source>
        <dbReference type="SAM" id="Phobius"/>
    </source>
</evidence>
<reference evidence="7" key="1">
    <citation type="journal article" date="2019" name="Int. J. Syst. Evol. Microbiol.">
        <title>The Global Catalogue of Microorganisms (GCM) 10K type strain sequencing project: providing services to taxonomists for standard genome sequencing and annotation.</title>
        <authorList>
            <consortium name="The Broad Institute Genomics Platform"/>
            <consortium name="The Broad Institute Genome Sequencing Center for Infectious Disease"/>
            <person name="Wu L."/>
            <person name="Ma J."/>
        </authorList>
    </citation>
    <scope>NUCLEOTIDE SEQUENCE [LARGE SCALE GENOMIC DNA]</scope>
    <source>
        <strain evidence="7">JCM 13006</strain>
    </source>
</reference>
<comment type="caution">
    <text evidence="6">The sequence shown here is derived from an EMBL/GenBank/DDBJ whole genome shotgun (WGS) entry which is preliminary data.</text>
</comment>
<evidence type="ECO:0000256" key="1">
    <source>
        <dbReference type="ARBA" id="ARBA00004141"/>
    </source>
</evidence>
<dbReference type="Pfam" id="PF13564">
    <property type="entry name" value="DoxX_2"/>
    <property type="match status" value="1"/>
</dbReference>
<evidence type="ECO:0000313" key="6">
    <source>
        <dbReference type="EMBL" id="GAA4845529.1"/>
    </source>
</evidence>
<dbReference type="Proteomes" id="UP001501752">
    <property type="component" value="Unassembled WGS sequence"/>
</dbReference>
<comment type="subcellular location">
    <subcellularLocation>
        <location evidence="1">Membrane</location>
        <topology evidence="1">Multi-pass membrane protein</topology>
    </subcellularLocation>
</comment>